<dbReference type="GO" id="GO:0055085">
    <property type="term" value="P:transmembrane transport"/>
    <property type="evidence" value="ECO:0007669"/>
    <property type="project" value="InterPro"/>
</dbReference>
<organism evidence="11">
    <name type="scientific">bioreactor metagenome</name>
    <dbReference type="NCBI Taxonomy" id="1076179"/>
    <lineage>
        <taxon>unclassified sequences</taxon>
        <taxon>metagenomes</taxon>
        <taxon>ecological metagenomes</taxon>
    </lineage>
</organism>
<evidence type="ECO:0000313" key="11">
    <source>
        <dbReference type="EMBL" id="MPM74134.1"/>
    </source>
</evidence>
<evidence type="ECO:0000256" key="8">
    <source>
        <dbReference type="ARBA" id="ARBA00023136"/>
    </source>
</evidence>
<keyword evidence="4 9" id="KW-0812">Transmembrane</keyword>
<evidence type="ECO:0000256" key="1">
    <source>
        <dbReference type="ARBA" id="ARBA00004651"/>
    </source>
</evidence>
<dbReference type="PROSITE" id="PS50928">
    <property type="entry name" value="ABC_TM1"/>
    <property type="match status" value="1"/>
</dbReference>
<dbReference type="Gene3D" id="1.10.3720.10">
    <property type="entry name" value="MetI-like"/>
    <property type="match status" value="1"/>
</dbReference>
<dbReference type="GO" id="GO:0015031">
    <property type="term" value="P:protein transport"/>
    <property type="evidence" value="ECO:0007669"/>
    <property type="project" value="UniProtKB-KW"/>
</dbReference>
<keyword evidence="2" id="KW-0813">Transport</keyword>
<dbReference type="SUPFAM" id="SSF161098">
    <property type="entry name" value="MetI-like"/>
    <property type="match status" value="1"/>
</dbReference>
<dbReference type="AlphaFoldDB" id="A0A645CB34"/>
<dbReference type="GO" id="GO:0005886">
    <property type="term" value="C:plasma membrane"/>
    <property type="evidence" value="ECO:0007669"/>
    <property type="project" value="UniProtKB-SubCell"/>
</dbReference>
<keyword evidence="3" id="KW-1003">Cell membrane</keyword>
<sequence length="233" mass="25727">MPGSKFNPPNATEWFGTDSFGDSLFDQVWLGARTSLFIAFSATAITTVLGVIVGAFWGYLKSLDKFMLEIYNVIANVPFTLLVFVLMYILGRGTTQLIFSLSVTSWLSTAYFIRVQVMIIRDREYNLASRCLGTSNWNIVKNNVLPYLISVIVTSISRDIPSFISLEVFLSYLGIGVGEKTASLGKTISDNTVYLAQSPHTFWIPVAVLALITISLYVVGQNLADASDPKTHI</sequence>
<evidence type="ECO:0000256" key="7">
    <source>
        <dbReference type="ARBA" id="ARBA00022989"/>
    </source>
</evidence>
<evidence type="ECO:0000256" key="6">
    <source>
        <dbReference type="ARBA" id="ARBA00022927"/>
    </source>
</evidence>
<dbReference type="EMBL" id="VSSQ01025770">
    <property type="protein sequence ID" value="MPM74134.1"/>
    <property type="molecule type" value="Genomic_DNA"/>
</dbReference>
<feature type="transmembrane region" description="Helical" evidence="9">
    <location>
        <begin position="36"/>
        <end position="58"/>
    </location>
</feature>
<proteinExistence type="predicted"/>
<dbReference type="InterPro" id="IPR035906">
    <property type="entry name" value="MetI-like_sf"/>
</dbReference>
<accession>A0A645CB34</accession>
<evidence type="ECO:0000256" key="4">
    <source>
        <dbReference type="ARBA" id="ARBA00022692"/>
    </source>
</evidence>
<dbReference type="PANTHER" id="PTHR43386:SF24">
    <property type="entry name" value="OLIGOPEPTIDE TRANSPORT SYSTEM PERMEASE PROTEIN AMID"/>
    <property type="match status" value="1"/>
</dbReference>
<feature type="transmembrane region" description="Helical" evidence="9">
    <location>
        <begin position="70"/>
        <end position="90"/>
    </location>
</feature>
<feature type="domain" description="ABC transmembrane type-1" evidence="10">
    <location>
        <begin position="32"/>
        <end position="220"/>
    </location>
</feature>
<dbReference type="Pfam" id="PF00528">
    <property type="entry name" value="BPD_transp_1"/>
    <property type="match status" value="1"/>
</dbReference>
<dbReference type="CDD" id="cd06261">
    <property type="entry name" value="TM_PBP2"/>
    <property type="match status" value="1"/>
</dbReference>
<evidence type="ECO:0000259" key="10">
    <source>
        <dbReference type="PROSITE" id="PS50928"/>
    </source>
</evidence>
<evidence type="ECO:0000256" key="2">
    <source>
        <dbReference type="ARBA" id="ARBA00022448"/>
    </source>
</evidence>
<keyword evidence="8 9" id="KW-0472">Membrane</keyword>
<reference evidence="11" key="1">
    <citation type="submission" date="2019-08" db="EMBL/GenBank/DDBJ databases">
        <authorList>
            <person name="Kucharzyk K."/>
            <person name="Murdoch R.W."/>
            <person name="Higgins S."/>
            <person name="Loffler F."/>
        </authorList>
    </citation>
    <scope>NUCLEOTIDE SEQUENCE</scope>
</reference>
<evidence type="ECO:0000256" key="3">
    <source>
        <dbReference type="ARBA" id="ARBA00022475"/>
    </source>
</evidence>
<comment type="subcellular location">
    <subcellularLocation>
        <location evidence="1">Cell membrane</location>
        <topology evidence="1">Multi-pass membrane protein</topology>
    </subcellularLocation>
</comment>
<evidence type="ECO:0000256" key="5">
    <source>
        <dbReference type="ARBA" id="ARBA00022856"/>
    </source>
</evidence>
<dbReference type="PANTHER" id="PTHR43386">
    <property type="entry name" value="OLIGOPEPTIDE TRANSPORT SYSTEM PERMEASE PROTEIN APPC"/>
    <property type="match status" value="1"/>
</dbReference>
<protein>
    <submittedName>
        <fullName evidence="11">Oligopeptide transport system permease protein OppC</fullName>
    </submittedName>
</protein>
<feature type="transmembrane region" description="Helical" evidence="9">
    <location>
        <begin position="96"/>
        <end position="113"/>
    </location>
</feature>
<dbReference type="InterPro" id="IPR000515">
    <property type="entry name" value="MetI-like"/>
</dbReference>
<evidence type="ECO:0000256" key="9">
    <source>
        <dbReference type="SAM" id="Phobius"/>
    </source>
</evidence>
<comment type="caution">
    <text evidence="11">The sequence shown here is derived from an EMBL/GenBank/DDBJ whole genome shotgun (WGS) entry which is preliminary data.</text>
</comment>
<keyword evidence="5" id="KW-0571">Peptide transport</keyword>
<keyword evidence="6" id="KW-0653">Protein transport</keyword>
<feature type="transmembrane region" description="Helical" evidence="9">
    <location>
        <begin position="202"/>
        <end position="220"/>
    </location>
</feature>
<name>A0A645CB34_9ZZZZ</name>
<keyword evidence="7 9" id="KW-1133">Transmembrane helix</keyword>
<gene>
    <name evidence="11" type="primary">oppC_20</name>
    <name evidence="11" type="ORF">SDC9_121119</name>
</gene>
<dbReference type="InterPro" id="IPR050366">
    <property type="entry name" value="BP-dependent_transpt_permease"/>
</dbReference>
<dbReference type="GO" id="GO:0015833">
    <property type="term" value="P:peptide transport"/>
    <property type="evidence" value="ECO:0007669"/>
    <property type="project" value="UniProtKB-KW"/>
</dbReference>